<proteinExistence type="inferred from homology"/>
<dbReference type="EMBL" id="SNYM01000008">
    <property type="protein sequence ID" value="TDQ48117.1"/>
    <property type="molecule type" value="Genomic_DNA"/>
</dbReference>
<dbReference type="RefSeq" id="WP_133590596.1">
    <property type="nucleotide sequence ID" value="NZ_CP037953.1"/>
</dbReference>
<keyword evidence="3 8" id="KW-1134">Transmembrane beta strand</keyword>
<accession>A0A4V3D7M7</accession>
<evidence type="ECO:0000256" key="3">
    <source>
        <dbReference type="ARBA" id="ARBA00022452"/>
    </source>
</evidence>
<dbReference type="GO" id="GO:0015344">
    <property type="term" value="F:siderophore uptake transmembrane transporter activity"/>
    <property type="evidence" value="ECO:0007669"/>
    <property type="project" value="TreeGrafter"/>
</dbReference>
<keyword evidence="4 8" id="KW-0812">Transmembrane</keyword>
<dbReference type="Proteomes" id="UP000295375">
    <property type="component" value="Unassembled WGS sequence"/>
</dbReference>
<dbReference type="GO" id="GO:0044718">
    <property type="term" value="P:siderophore transmembrane transport"/>
    <property type="evidence" value="ECO:0007669"/>
    <property type="project" value="TreeGrafter"/>
</dbReference>
<dbReference type="PANTHER" id="PTHR30069">
    <property type="entry name" value="TONB-DEPENDENT OUTER MEMBRANE RECEPTOR"/>
    <property type="match status" value="1"/>
</dbReference>
<dbReference type="AlphaFoldDB" id="A0A4V3D7M7"/>
<evidence type="ECO:0000256" key="4">
    <source>
        <dbReference type="ARBA" id="ARBA00022692"/>
    </source>
</evidence>
<keyword evidence="14" id="KW-1185">Reference proteome</keyword>
<dbReference type="InterPro" id="IPR037066">
    <property type="entry name" value="Plug_dom_sf"/>
</dbReference>
<reference evidence="13 14" key="1">
    <citation type="submission" date="2019-03" db="EMBL/GenBank/DDBJ databases">
        <title>Genomic Encyclopedia of Type Strains, Phase IV (KMG-IV): sequencing the most valuable type-strain genomes for metagenomic binning, comparative biology and taxonomic classification.</title>
        <authorList>
            <person name="Goeker M."/>
        </authorList>
    </citation>
    <scope>NUCLEOTIDE SEQUENCE [LARGE SCALE GENOMIC DNA]</scope>
    <source>
        <strain evidence="13 14">DSM 103792</strain>
    </source>
</reference>
<dbReference type="InterPro" id="IPR012910">
    <property type="entry name" value="Plug_dom"/>
</dbReference>
<keyword evidence="6 8" id="KW-0472">Membrane</keyword>
<keyword evidence="5 9" id="KW-0798">TonB box</keyword>
<protein>
    <submittedName>
        <fullName evidence="13">Iron complex outermembrane receptor protein</fullName>
    </submittedName>
</protein>
<organism evidence="13 14">
    <name type="scientific">Permianibacter aggregans</name>
    <dbReference type="NCBI Taxonomy" id="1510150"/>
    <lineage>
        <taxon>Bacteria</taxon>
        <taxon>Pseudomonadati</taxon>
        <taxon>Pseudomonadota</taxon>
        <taxon>Gammaproteobacteria</taxon>
        <taxon>Pseudomonadales</taxon>
        <taxon>Pseudomonadaceae</taxon>
        <taxon>Permianibacter</taxon>
    </lineage>
</organism>
<evidence type="ECO:0000256" key="6">
    <source>
        <dbReference type="ARBA" id="ARBA00023136"/>
    </source>
</evidence>
<dbReference type="InterPro" id="IPR039426">
    <property type="entry name" value="TonB-dep_rcpt-like"/>
</dbReference>
<evidence type="ECO:0000256" key="8">
    <source>
        <dbReference type="PROSITE-ProRule" id="PRU01360"/>
    </source>
</evidence>
<keyword evidence="13" id="KW-0675">Receptor</keyword>
<evidence type="ECO:0000313" key="14">
    <source>
        <dbReference type="Proteomes" id="UP000295375"/>
    </source>
</evidence>
<dbReference type="Gene3D" id="2.40.170.20">
    <property type="entry name" value="TonB-dependent receptor, beta-barrel domain"/>
    <property type="match status" value="1"/>
</dbReference>
<keyword evidence="10" id="KW-0732">Signal</keyword>
<dbReference type="InterPro" id="IPR036942">
    <property type="entry name" value="Beta-barrel_TonB_sf"/>
</dbReference>
<feature type="chain" id="PRO_5020570622" evidence="10">
    <location>
        <begin position="27"/>
        <end position="751"/>
    </location>
</feature>
<dbReference type="Gene3D" id="2.170.130.10">
    <property type="entry name" value="TonB-dependent receptor, plug domain"/>
    <property type="match status" value="1"/>
</dbReference>
<gene>
    <name evidence="13" type="ORF">EV696_10897</name>
</gene>
<dbReference type="InterPro" id="IPR000531">
    <property type="entry name" value="Beta-barrel_TonB"/>
</dbReference>
<comment type="similarity">
    <text evidence="8 9">Belongs to the TonB-dependent receptor family.</text>
</comment>
<evidence type="ECO:0000256" key="5">
    <source>
        <dbReference type="ARBA" id="ARBA00023077"/>
    </source>
</evidence>
<feature type="domain" description="TonB-dependent receptor plug" evidence="12">
    <location>
        <begin position="53"/>
        <end position="155"/>
    </location>
</feature>
<evidence type="ECO:0000259" key="12">
    <source>
        <dbReference type="Pfam" id="PF07715"/>
    </source>
</evidence>
<name>A0A4V3D7M7_9GAMM</name>
<dbReference type="Pfam" id="PF00593">
    <property type="entry name" value="TonB_dep_Rec_b-barrel"/>
    <property type="match status" value="1"/>
</dbReference>
<feature type="domain" description="TonB-dependent receptor-like beta-barrel" evidence="11">
    <location>
        <begin position="260"/>
        <end position="713"/>
    </location>
</feature>
<keyword evidence="7 8" id="KW-0998">Cell outer membrane</keyword>
<dbReference type="OrthoDB" id="8670144at2"/>
<dbReference type="PROSITE" id="PS52016">
    <property type="entry name" value="TONB_DEPENDENT_REC_3"/>
    <property type="match status" value="1"/>
</dbReference>
<sequence length="751" mass="83093">MIGKPRHSLTLLASAIAMTFSQQTLAEPETPAQDEEEVEHIVVTASRRAEHLAEIPGTVQVLGREQLLEQAQPGQGLGDVLAMLIPSLGVSTETRTSASQTMRGRNVLVLIDGVPQNDNRDVSRHYDNLSLSHVERIEVISGASAVYGSGGTGGIINIITRRNRGESLAFDVRSGGSINTESSGDGGDLGFAHGATGREGAFDFYFGFGFESRQSAFDAEGRQIAPEPAQTSLSDTETSDMLLKVGFEPNDLQRMEFHFSRYQNEQDSEYGPNYGGPGVPVLLRRESVPVEAVAGLQLDDQPYTERQAMSVQYRHDDVAGQRLHALAYAREREFRFFPFPQQLIPGNASSIVVNQSTSYADVAGVKLALDGEPIQHWRLVYGIDYDRDEGRQRARGYDPMAFLISGGLQYLPIGGEYDYGPDVRTDKLGLFMQNHWQMTEALALRTGIRHEQVEVEVSDSVPVLETFAHGLGVIPRITPLPGAELDYRENLYNLGAVYAIDASQQWFVNYSEGFELPDTARLLRNAIAPNSLTLFIPGVRGGTVVAESELEAVKVESTEIGWRWRGDDSRLHVTAFQNRSSKTPVFNADYSVDILDQEKRIEGIESGFDAYLDQNWSLGGSAAYTRGETRDESSGDWLSLSAFEVSPMKATVYLGYQQSGYWQTRIQALHVGDYDAANRDNPREAAIDGYTVYDWLTEIELPAGALTINIRNLLNEQYQTVYSQWAQNIYGDFVGIPANGRSVALLYTLRY</sequence>
<dbReference type="PANTHER" id="PTHR30069:SF42">
    <property type="entry name" value="FERRIC AEROBACTIN RECEPTOR"/>
    <property type="match status" value="1"/>
</dbReference>
<dbReference type="Pfam" id="PF07715">
    <property type="entry name" value="Plug"/>
    <property type="match status" value="1"/>
</dbReference>
<dbReference type="GO" id="GO:0009279">
    <property type="term" value="C:cell outer membrane"/>
    <property type="evidence" value="ECO:0007669"/>
    <property type="project" value="UniProtKB-SubCell"/>
</dbReference>
<comment type="subcellular location">
    <subcellularLocation>
        <location evidence="1 8">Cell outer membrane</location>
        <topology evidence="1 8">Multi-pass membrane protein</topology>
    </subcellularLocation>
</comment>
<evidence type="ECO:0000313" key="13">
    <source>
        <dbReference type="EMBL" id="TDQ48117.1"/>
    </source>
</evidence>
<evidence type="ECO:0000256" key="7">
    <source>
        <dbReference type="ARBA" id="ARBA00023237"/>
    </source>
</evidence>
<feature type="signal peptide" evidence="10">
    <location>
        <begin position="1"/>
        <end position="26"/>
    </location>
</feature>
<evidence type="ECO:0000256" key="10">
    <source>
        <dbReference type="SAM" id="SignalP"/>
    </source>
</evidence>
<comment type="caution">
    <text evidence="13">The sequence shown here is derived from an EMBL/GenBank/DDBJ whole genome shotgun (WGS) entry which is preliminary data.</text>
</comment>
<evidence type="ECO:0000256" key="1">
    <source>
        <dbReference type="ARBA" id="ARBA00004571"/>
    </source>
</evidence>
<evidence type="ECO:0000256" key="2">
    <source>
        <dbReference type="ARBA" id="ARBA00022448"/>
    </source>
</evidence>
<dbReference type="CDD" id="cd01347">
    <property type="entry name" value="ligand_gated_channel"/>
    <property type="match status" value="1"/>
</dbReference>
<evidence type="ECO:0000259" key="11">
    <source>
        <dbReference type="Pfam" id="PF00593"/>
    </source>
</evidence>
<keyword evidence="2 8" id="KW-0813">Transport</keyword>
<dbReference type="SUPFAM" id="SSF56935">
    <property type="entry name" value="Porins"/>
    <property type="match status" value="1"/>
</dbReference>
<evidence type="ECO:0000256" key="9">
    <source>
        <dbReference type="RuleBase" id="RU003357"/>
    </source>
</evidence>